<evidence type="ECO:0000313" key="1">
    <source>
        <dbReference type="EMBL" id="CDW48021.1"/>
    </source>
</evidence>
<dbReference type="EMBL" id="HACA01030660">
    <property type="protein sequence ID" value="CDW48021.1"/>
    <property type="molecule type" value="Transcribed_RNA"/>
</dbReference>
<reference evidence="1" key="1">
    <citation type="submission" date="2014-05" db="EMBL/GenBank/DDBJ databases">
        <authorList>
            <person name="Chronopoulou M."/>
        </authorList>
    </citation>
    <scope>NUCLEOTIDE SEQUENCE</scope>
    <source>
        <tissue evidence="1">Whole organism</tissue>
    </source>
</reference>
<sequence length="70" mass="8328">MNQRYAIITFDKKNKIRECISFFKDLRLQEPKDISDLMPSHSISFVNSFLCKSLQSFFTKSQKLVLDFFI</sequence>
<dbReference type="AlphaFoldDB" id="A0A0K2VDP3"/>
<accession>A0A0K2VDP3</accession>
<proteinExistence type="predicted"/>
<name>A0A0K2VDP3_LEPSM</name>
<organism evidence="1">
    <name type="scientific">Lepeophtheirus salmonis</name>
    <name type="common">Salmon louse</name>
    <name type="synonym">Caligus salmonis</name>
    <dbReference type="NCBI Taxonomy" id="72036"/>
    <lineage>
        <taxon>Eukaryota</taxon>
        <taxon>Metazoa</taxon>
        <taxon>Ecdysozoa</taxon>
        <taxon>Arthropoda</taxon>
        <taxon>Crustacea</taxon>
        <taxon>Multicrustacea</taxon>
        <taxon>Hexanauplia</taxon>
        <taxon>Copepoda</taxon>
        <taxon>Siphonostomatoida</taxon>
        <taxon>Caligidae</taxon>
        <taxon>Lepeophtheirus</taxon>
    </lineage>
</organism>
<protein>
    <submittedName>
        <fullName evidence="1">Uncharacterized protein</fullName>
    </submittedName>
</protein>